<dbReference type="STRING" id="1707952.A6A03_08695"/>
<dbReference type="PANTHER" id="PTHR36973">
    <property type="entry name" value="SLL1456 PROTEIN-RELATED"/>
    <property type="match status" value="1"/>
</dbReference>
<sequence length="262" mass="29616">MLRRISYYLPSLLTLWRQIENWYLLPLLALRKHRLRIRLRTGYTFWVRSLMDVWIVKETVLDRDYETYGRPIQDGWTVIDIGAGIGEFSIVTAKEHPNCHVYAIEPFPESFALLQENLRLNAIGNVTALQTAIGVQSGQMLLATIGEAVQHSATKQATVIGSNTLAVPALSLEDIFQRYGIERCNFLKMDCEGCEFEVLLNANPVTLAQIDHLCLEYHNGCTAYAHTGLVQHLQRHGFAVKLAANPVHDDLGFLYAYRPAAC</sequence>
<keyword evidence="2" id="KW-0808">Transferase</keyword>
<name>A0A178MHV7_9CHLR</name>
<keyword evidence="2" id="KW-0489">Methyltransferase</keyword>
<protein>
    <submittedName>
        <fullName evidence="2">FkbM family methyltransferase</fullName>
    </submittedName>
</protein>
<dbReference type="RefSeq" id="WP_066783229.1">
    <property type="nucleotide sequence ID" value="NZ_LWQS01000033.1"/>
</dbReference>
<feature type="domain" description="Methyltransferase FkbM" evidence="1">
    <location>
        <begin position="80"/>
        <end position="238"/>
    </location>
</feature>
<evidence type="ECO:0000313" key="3">
    <source>
        <dbReference type="Proteomes" id="UP000078287"/>
    </source>
</evidence>
<keyword evidence="3" id="KW-1185">Reference proteome</keyword>
<organism evidence="2 3">
    <name type="scientific">Chloroflexus islandicus</name>
    <dbReference type="NCBI Taxonomy" id="1707952"/>
    <lineage>
        <taxon>Bacteria</taxon>
        <taxon>Bacillati</taxon>
        <taxon>Chloroflexota</taxon>
        <taxon>Chloroflexia</taxon>
        <taxon>Chloroflexales</taxon>
        <taxon>Chloroflexineae</taxon>
        <taxon>Chloroflexaceae</taxon>
        <taxon>Chloroflexus</taxon>
    </lineage>
</organism>
<evidence type="ECO:0000259" key="1">
    <source>
        <dbReference type="Pfam" id="PF05050"/>
    </source>
</evidence>
<dbReference type="EMBL" id="LWQS01000033">
    <property type="protein sequence ID" value="OAN48256.1"/>
    <property type="molecule type" value="Genomic_DNA"/>
</dbReference>
<dbReference type="GO" id="GO:0032259">
    <property type="term" value="P:methylation"/>
    <property type="evidence" value="ECO:0007669"/>
    <property type="project" value="UniProtKB-KW"/>
</dbReference>
<accession>A0A178MHV7</accession>
<dbReference type="NCBIfam" id="TIGR01444">
    <property type="entry name" value="fkbM_fam"/>
    <property type="match status" value="1"/>
</dbReference>
<dbReference type="AlphaFoldDB" id="A0A178MHV7"/>
<dbReference type="InterPro" id="IPR053188">
    <property type="entry name" value="FkbM_Methyltransferase"/>
</dbReference>
<dbReference type="GO" id="GO:0008171">
    <property type="term" value="F:O-methyltransferase activity"/>
    <property type="evidence" value="ECO:0007669"/>
    <property type="project" value="TreeGrafter"/>
</dbReference>
<reference evidence="2 3" key="1">
    <citation type="submission" date="2016-04" db="EMBL/GenBank/DDBJ databases">
        <title>Chloroflexus islandicus sp. nov., a thermophilic filamentous anoxygenic phototrophic bacterium from geyser Strokkur (Iceland).</title>
        <authorList>
            <person name="Gaisin V.A."/>
            <person name="Kalashnikov A.M."/>
            <person name="Sukhacheva M.V."/>
            <person name="Grouzdev D.S."/>
            <person name="Ivanov T.M."/>
            <person name="Kuznetsov B."/>
            <person name="Gorlenko V.M."/>
        </authorList>
    </citation>
    <scope>NUCLEOTIDE SEQUENCE [LARGE SCALE GENOMIC DNA]</scope>
    <source>
        <strain evidence="3">isl-2</strain>
    </source>
</reference>
<dbReference type="Proteomes" id="UP000078287">
    <property type="component" value="Unassembled WGS sequence"/>
</dbReference>
<dbReference type="SUPFAM" id="SSF53335">
    <property type="entry name" value="S-adenosyl-L-methionine-dependent methyltransferases"/>
    <property type="match status" value="1"/>
</dbReference>
<comment type="caution">
    <text evidence="2">The sequence shown here is derived from an EMBL/GenBank/DDBJ whole genome shotgun (WGS) entry which is preliminary data.</text>
</comment>
<dbReference type="CDD" id="cd02440">
    <property type="entry name" value="AdoMet_MTases"/>
    <property type="match status" value="1"/>
</dbReference>
<gene>
    <name evidence="2" type="ORF">A6A03_08695</name>
</gene>
<dbReference type="InterPro" id="IPR006342">
    <property type="entry name" value="FkbM_mtfrase"/>
</dbReference>
<proteinExistence type="predicted"/>
<dbReference type="PANTHER" id="PTHR36973:SF4">
    <property type="entry name" value="NODULATION PROTEIN"/>
    <property type="match status" value="1"/>
</dbReference>
<dbReference type="InterPro" id="IPR029063">
    <property type="entry name" value="SAM-dependent_MTases_sf"/>
</dbReference>
<dbReference type="Pfam" id="PF05050">
    <property type="entry name" value="Methyltransf_21"/>
    <property type="match status" value="1"/>
</dbReference>
<dbReference type="OrthoDB" id="147340at2"/>
<evidence type="ECO:0000313" key="2">
    <source>
        <dbReference type="EMBL" id="OAN48256.1"/>
    </source>
</evidence>
<dbReference type="Gene3D" id="3.40.50.150">
    <property type="entry name" value="Vaccinia Virus protein VP39"/>
    <property type="match status" value="1"/>
</dbReference>